<keyword evidence="1" id="KW-0812">Transmembrane</keyword>
<sequence length="166" mass="18640">MKKWLHRRLPTPEKIMAQQWLGPARPYLARPELWYINRKGMALGLAVGLFIGFAIPIAQIALASLAAIWFRHNLPVAAAATLITNPFTVPPIYFSAYQLGGWMLPDLKMYEHWLANLGAPFVVGLLTIAIVSSLLGYFGLHAAWKGSVVLRWRARQRNKQASCETM</sequence>
<organism evidence="3 4">
    <name type="scientific">Chitinivorax tropicus</name>
    <dbReference type="NCBI Taxonomy" id="714531"/>
    <lineage>
        <taxon>Bacteria</taxon>
        <taxon>Pseudomonadati</taxon>
        <taxon>Pseudomonadota</taxon>
        <taxon>Betaproteobacteria</taxon>
        <taxon>Chitinivorax</taxon>
    </lineage>
</organism>
<dbReference type="InterPro" id="IPR018639">
    <property type="entry name" value="DUF2062"/>
</dbReference>
<feature type="domain" description="DUF2062" evidence="2">
    <location>
        <begin position="24"/>
        <end position="153"/>
    </location>
</feature>
<accession>A0A840MP05</accession>
<comment type="caution">
    <text evidence="3">The sequence shown here is derived from an EMBL/GenBank/DDBJ whole genome shotgun (WGS) entry which is preliminary data.</text>
</comment>
<reference evidence="3 4" key="1">
    <citation type="submission" date="2020-08" db="EMBL/GenBank/DDBJ databases">
        <title>Genomic Encyclopedia of Type Strains, Phase IV (KMG-IV): sequencing the most valuable type-strain genomes for metagenomic binning, comparative biology and taxonomic classification.</title>
        <authorList>
            <person name="Goeker M."/>
        </authorList>
    </citation>
    <scope>NUCLEOTIDE SEQUENCE [LARGE SCALE GENOMIC DNA]</scope>
    <source>
        <strain evidence="3 4">DSM 27165</strain>
    </source>
</reference>
<proteinExistence type="predicted"/>
<evidence type="ECO:0000313" key="4">
    <source>
        <dbReference type="Proteomes" id="UP000575898"/>
    </source>
</evidence>
<dbReference type="Pfam" id="PF09835">
    <property type="entry name" value="DUF2062"/>
    <property type="match status" value="1"/>
</dbReference>
<gene>
    <name evidence="3" type="ORF">HNQ59_001183</name>
</gene>
<keyword evidence="4" id="KW-1185">Reference proteome</keyword>
<keyword evidence="1" id="KW-0472">Membrane</keyword>
<dbReference type="PANTHER" id="PTHR40547">
    <property type="entry name" value="SLL0298 PROTEIN"/>
    <property type="match status" value="1"/>
</dbReference>
<dbReference type="PANTHER" id="PTHR40547:SF1">
    <property type="entry name" value="SLL0298 PROTEIN"/>
    <property type="match status" value="1"/>
</dbReference>
<dbReference type="Proteomes" id="UP000575898">
    <property type="component" value="Unassembled WGS sequence"/>
</dbReference>
<dbReference type="EMBL" id="JACHHY010000005">
    <property type="protein sequence ID" value="MBB5017913.1"/>
    <property type="molecule type" value="Genomic_DNA"/>
</dbReference>
<dbReference type="RefSeq" id="WP_184036404.1">
    <property type="nucleotide sequence ID" value="NZ_JACHHY010000005.1"/>
</dbReference>
<feature type="transmembrane region" description="Helical" evidence="1">
    <location>
        <begin position="43"/>
        <end position="70"/>
    </location>
</feature>
<dbReference type="AlphaFoldDB" id="A0A840MP05"/>
<evidence type="ECO:0000313" key="3">
    <source>
        <dbReference type="EMBL" id="MBB5017913.1"/>
    </source>
</evidence>
<feature type="transmembrane region" description="Helical" evidence="1">
    <location>
        <begin position="117"/>
        <end position="140"/>
    </location>
</feature>
<keyword evidence="1" id="KW-1133">Transmembrane helix</keyword>
<name>A0A840MP05_9PROT</name>
<evidence type="ECO:0000259" key="2">
    <source>
        <dbReference type="Pfam" id="PF09835"/>
    </source>
</evidence>
<feature type="transmembrane region" description="Helical" evidence="1">
    <location>
        <begin position="76"/>
        <end position="96"/>
    </location>
</feature>
<protein>
    <recommendedName>
        <fullName evidence="2">DUF2062 domain-containing protein</fullName>
    </recommendedName>
</protein>
<evidence type="ECO:0000256" key="1">
    <source>
        <dbReference type="SAM" id="Phobius"/>
    </source>
</evidence>